<dbReference type="EMBL" id="CAJNOJ010000198">
    <property type="protein sequence ID" value="CAF1278275.1"/>
    <property type="molecule type" value="Genomic_DNA"/>
</dbReference>
<dbReference type="PANTHER" id="PTHR32046">
    <property type="entry name" value="G DOMAIN-CONTAINING PROTEIN"/>
    <property type="match status" value="1"/>
</dbReference>
<dbReference type="AlphaFoldDB" id="A0A815C473"/>
<dbReference type="Proteomes" id="UP000663828">
    <property type="component" value="Unassembled WGS sequence"/>
</dbReference>
<reference evidence="4" key="1">
    <citation type="submission" date="2021-02" db="EMBL/GenBank/DDBJ databases">
        <authorList>
            <person name="Nowell W R."/>
        </authorList>
    </citation>
    <scope>NUCLEOTIDE SEQUENCE</scope>
</reference>
<dbReference type="PROSITE" id="PS00675">
    <property type="entry name" value="SIGMA54_INTERACT_1"/>
    <property type="match status" value="1"/>
</dbReference>
<evidence type="ECO:0000313" key="3">
    <source>
        <dbReference type="EMBL" id="CAF1023867.1"/>
    </source>
</evidence>
<dbReference type="Pfam" id="PF01926">
    <property type="entry name" value="MMR_HSR1"/>
    <property type="match status" value="1"/>
</dbReference>
<evidence type="ECO:0000313" key="5">
    <source>
        <dbReference type="Proteomes" id="UP000663828"/>
    </source>
</evidence>
<dbReference type="SUPFAM" id="SSF52540">
    <property type="entry name" value="P-loop containing nucleoside triphosphate hydrolases"/>
    <property type="match status" value="1"/>
</dbReference>
<accession>A0A815C473</accession>
<dbReference type="GO" id="GO:0005525">
    <property type="term" value="F:GTP binding"/>
    <property type="evidence" value="ECO:0007669"/>
    <property type="project" value="InterPro"/>
</dbReference>
<sequence length="1007" mass="116282">MAYSINRLPTCDPYLTLIVSSTSDDFTPRQAVDTSGRFGMLYDASCDKILHNSTLDLPVTYAQLCEKPTCRVKKYERQIQNLLKWHKVHDELRLSVALEIVQTGSGVGALNTYSRVIDKYTRFIVYKYYSRTDYLSDGDFERRNRIPPPPVDSDATHVTVLVNWGVIVVAILQLVPDDKKIARVDTIIKKLCRNLEQNCKPPELTDDEVSYLESISHTQVFSNIEDLSKISSIVELYQAIPKIKRDTDTHQPYNYNFCSLERFFPSTIVGRFVFREVEPNCRGKLEDYLIRLSRKFRLLSSKINQDYPNVDQTRKYQLDNARSTYDDLKKSYESLIHQLQNLVVRVRRGELSYHKIDEMLFGNQNTEVKTMMGLCTSSLYVLEKKEKFISKLVANQFIYRDATEFGIDRNDDKQSIESKLKLDVTNKRAICSNDDLYRQQDSKWSELYTKLYEEREQKPSLKLIYVDFSDCSYKLKEFLIFPEQSLNSTNDQPSASRRESTSERLQSNGIKNILLIGESGVGKSTFINALVNYLRFDSLQKAQENPVALMPVSFILAVGDDFTEQLITFRGQETISTEDFSGVGQSVTQYCKSYLVTIPDHGNKESTIRIIDTPGIGDVRGVDKDDANLQHILSFISNLQYLDAICILMKPNITRINVSFRSCFIQLYTFLGEDARENILFCFTNTRPTFYAPGDTALVLKQLLASLPGKKTPFTKQNTFCFDSESFRYLMAIQNNIQFHPDQQQEYNESWSRSAAESKRLLNYINNDMLAPLVPSHIRSVHHAQMKITRVIRPILETIRNTLRNIILRSHQPNEKSIKLVPDAVTTRTAICSSCRHHTNQIFPIGEFYIIRDSLHMFSSSCRTCKCSPDEHFPVDYSLEYELSSDGGENNRAPTMGVVEELRNISSELEWFLVHSNSSSLKNPFLRGFERMIEEEAYICSKNTPNDLNTKLLNELEKVKKMFEEKKDELMKENRQIMFPEIYNKLESIEKIDMIHLQMAVVKQPDK</sequence>
<proteinExistence type="predicted"/>
<keyword evidence="5" id="KW-1185">Reference proteome</keyword>
<dbReference type="InterPro" id="IPR006073">
    <property type="entry name" value="GTP-bd"/>
</dbReference>
<evidence type="ECO:0000313" key="4">
    <source>
        <dbReference type="EMBL" id="CAF1278275.1"/>
    </source>
</evidence>
<keyword evidence="1" id="KW-0175">Coiled coil</keyword>
<dbReference type="Gene3D" id="3.40.50.300">
    <property type="entry name" value="P-loop containing nucleotide triphosphate hydrolases"/>
    <property type="match status" value="1"/>
</dbReference>
<evidence type="ECO:0000259" key="2">
    <source>
        <dbReference type="Pfam" id="PF01926"/>
    </source>
</evidence>
<feature type="coiled-coil region" evidence="1">
    <location>
        <begin position="318"/>
        <end position="345"/>
    </location>
</feature>
<name>A0A815C473_ADIRI</name>
<comment type="caution">
    <text evidence="4">The sequence shown here is derived from an EMBL/GenBank/DDBJ whole genome shotgun (WGS) entry which is preliminary data.</text>
</comment>
<dbReference type="InterPro" id="IPR025662">
    <property type="entry name" value="Sigma_54_int_dom_ATP-bd_1"/>
</dbReference>
<dbReference type="InterPro" id="IPR027417">
    <property type="entry name" value="P-loop_NTPase"/>
</dbReference>
<dbReference type="OrthoDB" id="8954335at2759"/>
<dbReference type="PANTHER" id="PTHR32046:SF11">
    <property type="entry name" value="IMMUNE-ASSOCIATED NUCLEOTIDE-BINDING PROTEIN 10-LIKE"/>
    <property type="match status" value="1"/>
</dbReference>
<protein>
    <recommendedName>
        <fullName evidence="2">G domain-containing protein</fullName>
    </recommendedName>
</protein>
<evidence type="ECO:0000256" key="1">
    <source>
        <dbReference type="SAM" id="Coils"/>
    </source>
</evidence>
<organism evidence="4 6">
    <name type="scientific">Adineta ricciae</name>
    <name type="common">Rotifer</name>
    <dbReference type="NCBI Taxonomy" id="249248"/>
    <lineage>
        <taxon>Eukaryota</taxon>
        <taxon>Metazoa</taxon>
        <taxon>Spiralia</taxon>
        <taxon>Gnathifera</taxon>
        <taxon>Rotifera</taxon>
        <taxon>Eurotatoria</taxon>
        <taxon>Bdelloidea</taxon>
        <taxon>Adinetida</taxon>
        <taxon>Adinetidae</taxon>
        <taxon>Adineta</taxon>
    </lineage>
</organism>
<evidence type="ECO:0000313" key="6">
    <source>
        <dbReference type="Proteomes" id="UP000663852"/>
    </source>
</evidence>
<gene>
    <name evidence="4" type="ORF">EDS130_LOCUS29401</name>
    <name evidence="3" type="ORF">XAT740_LOCUS14382</name>
</gene>
<dbReference type="EMBL" id="CAJNOR010000861">
    <property type="protein sequence ID" value="CAF1023867.1"/>
    <property type="molecule type" value="Genomic_DNA"/>
</dbReference>
<dbReference type="Proteomes" id="UP000663852">
    <property type="component" value="Unassembled WGS sequence"/>
</dbReference>
<feature type="domain" description="G" evidence="2">
    <location>
        <begin position="513"/>
        <end position="655"/>
    </location>
</feature>
<feature type="coiled-coil region" evidence="1">
    <location>
        <begin position="949"/>
        <end position="976"/>
    </location>
</feature>